<reference evidence="1 2" key="1">
    <citation type="submission" date="2017-11" db="EMBL/GenBank/DDBJ databases">
        <title>Revised Sequence and Annotation of the Rhodobaca barguzinensis strain alga05 Genome.</title>
        <authorList>
            <person name="Kopejtka K."/>
            <person name="Tomasch J.M."/>
            <person name="Bunk B."/>
            <person name="Koblizek M."/>
        </authorList>
    </citation>
    <scope>NUCLEOTIDE SEQUENCE [LARGE SCALE GENOMIC DNA]</scope>
    <source>
        <strain evidence="2">alga05</strain>
    </source>
</reference>
<dbReference type="EMBL" id="CP024899">
    <property type="protein sequence ID" value="ATX67222.1"/>
    <property type="molecule type" value="Genomic_DNA"/>
</dbReference>
<gene>
    <name evidence="1" type="ORF">BG454_16560</name>
</gene>
<name>A0A2K8KCP8_9RHOB</name>
<evidence type="ECO:0000313" key="1">
    <source>
        <dbReference type="EMBL" id="ATX67222.1"/>
    </source>
</evidence>
<dbReference type="Proteomes" id="UP000228948">
    <property type="component" value="Chromosome"/>
</dbReference>
<organism evidence="1 2">
    <name type="scientific">Roseinatronobacter bogoriensis subsp. barguzinensis</name>
    <dbReference type="NCBI Taxonomy" id="441209"/>
    <lineage>
        <taxon>Bacteria</taxon>
        <taxon>Pseudomonadati</taxon>
        <taxon>Pseudomonadota</taxon>
        <taxon>Alphaproteobacteria</taxon>
        <taxon>Rhodobacterales</taxon>
        <taxon>Paracoccaceae</taxon>
        <taxon>Roseinatronobacter</taxon>
    </lineage>
</organism>
<dbReference type="RefSeq" id="WP_100319200.1">
    <property type="nucleotide sequence ID" value="NZ_CP024899.1"/>
</dbReference>
<evidence type="ECO:0000313" key="2">
    <source>
        <dbReference type="Proteomes" id="UP000228948"/>
    </source>
</evidence>
<sequence length="122" mass="13240">MDQTRLAISPLTDRLAPCAEGAMLLELTLTQLDIGHVSPERAQELGQLGYLQWLGGLPGQASYQAEAMRAYTLAAPFIRNSPAVAVFCDLLVASTRQPLAPLSLTLRPRHRRGGAQARRAAY</sequence>
<dbReference type="AlphaFoldDB" id="A0A2K8KCP8"/>
<accession>A0A2K8KCP8</accession>
<dbReference type="OrthoDB" id="7877183at2"/>
<keyword evidence="2" id="KW-1185">Reference proteome</keyword>
<proteinExistence type="predicted"/>
<protein>
    <submittedName>
        <fullName evidence="1">Uncharacterized protein</fullName>
    </submittedName>
</protein>
<dbReference type="KEGG" id="rbg:BG454_16560"/>